<dbReference type="Pfam" id="PF02838">
    <property type="entry name" value="Glyco_hydro_20b"/>
    <property type="match status" value="1"/>
</dbReference>
<comment type="catalytic activity">
    <reaction evidence="1">
        <text>Hydrolysis of terminal non-reducing N-acetyl-D-hexosamine residues in N-acetyl-beta-D-hexosaminides.</text>
        <dbReference type="EC" id="3.2.1.52"/>
    </reaction>
</comment>
<reference evidence="10" key="1">
    <citation type="submission" date="2021-01" db="EMBL/GenBank/DDBJ databases">
        <title>Fulvivirga kasyanovii gen. nov., sp nov., a novel member of the phylum Bacteroidetes isolated from seawater in a mussel farm.</title>
        <authorList>
            <person name="Zhao L.-H."/>
            <person name="Wang Z.-J."/>
        </authorList>
    </citation>
    <scope>NUCLEOTIDE SEQUENCE</scope>
    <source>
        <strain evidence="10">2943</strain>
    </source>
</reference>
<dbReference type="PIRSF" id="PIRSF001093">
    <property type="entry name" value="B-hxosamndse_ab_euk"/>
    <property type="match status" value="1"/>
</dbReference>
<dbReference type="Gene3D" id="3.30.379.10">
    <property type="entry name" value="Chitobiase/beta-hexosaminidase domain 2-like"/>
    <property type="match status" value="1"/>
</dbReference>
<feature type="domain" description="Beta-hexosaminidase bacterial type N-terminal" evidence="9">
    <location>
        <begin position="34"/>
        <end position="170"/>
    </location>
</feature>
<dbReference type="PANTHER" id="PTHR22600:SF57">
    <property type="entry name" value="BETA-N-ACETYLHEXOSAMINIDASE"/>
    <property type="match status" value="1"/>
</dbReference>
<dbReference type="SUPFAM" id="SSF55545">
    <property type="entry name" value="beta-N-acetylhexosaminidase-like domain"/>
    <property type="match status" value="1"/>
</dbReference>
<dbReference type="Pfam" id="PF00728">
    <property type="entry name" value="Glyco_hydro_20"/>
    <property type="match status" value="1"/>
</dbReference>
<gene>
    <name evidence="10" type="ORF">JL102_07090</name>
</gene>
<dbReference type="AlphaFoldDB" id="A0A937F773"/>
<dbReference type="Gene3D" id="3.20.20.80">
    <property type="entry name" value="Glycosidases"/>
    <property type="match status" value="1"/>
</dbReference>
<dbReference type="RefSeq" id="WP_202243564.1">
    <property type="nucleotide sequence ID" value="NZ_JAESIY010000003.1"/>
</dbReference>
<dbReference type="Proteomes" id="UP000659388">
    <property type="component" value="Unassembled WGS sequence"/>
</dbReference>
<dbReference type="GO" id="GO:0005975">
    <property type="term" value="P:carbohydrate metabolic process"/>
    <property type="evidence" value="ECO:0007669"/>
    <property type="project" value="InterPro"/>
</dbReference>
<name>A0A937F773_9BACT</name>
<comment type="caution">
    <text evidence="10">The sequence shown here is derived from an EMBL/GenBank/DDBJ whole genome shotgun (WGS) entry which is preliminary data.</text>
</comment>
<dbReference type="InterPro" id="IPR015882">
    <property type="entry name" value="HEX_bac_N"/>
</dbReference>
<dbReference type="PRINTS" id="PR00738">
    <property type="entry name" value="GLHYDRLASE20"/>
</dbReference>
<dbReference type="InterPro" id="IPR029018">
    <property type="entry name" value="Hex-like_dom2"/>
</dbReference>
<dbReference type="Pfam" id="PF13287">
    <property type="entry name" value="Fn3_assoc"/>
    <property type="match status" value="1"/>
</dbReference>
<evidence type="ECO:0000256" key="7">
    <source>
        <dbReference type="SAM" id="SignalP"/>
    </source>
</evidence>
<dbReference type="PROSITE" id="PS51257">
    <property type="entry name" value="PROKAR_LIPOPROTEIN"/>
    <property type="match status" value="1"/>
</dbReference>
<dbReference type="GO" id="GO:0016020">
    <property type="term" value="C:membrane"/>
    <property type="evidence" value="ECO:0007669"/>
    <property type="project" value="TreeGrafter"/>
</dbReference>
<keyword evidence="7" id="KW-0732">Signal</keyword>
<dbReference type="GO" id="GO:0004563">
    <property type="term" value="F:beta-N-acetylhexosaminidase activity"/>
    <property type="evidence" value="ECO:0007669"/>
    <property type="project" value="UniProtKB-EC"/>
</dbReference>
<evidence type="ECO:0000259" key="8">
    <source>
        <dbReference type="Pfam" id="PF00728"/>
    </source>
</evidence>
<feature type="signal peptide" evidence="7">
    <location>
        <begin position="1"/>
        <end position="26"/>
    </location>
</feature>
<evidence type="ECO:0000256" key="5">
    <source>
        <dbReference type="ARBA" id="ARBA00023295"/>
    </source>
</evidence>
<dbReference type="InterPro" id="IPR025705">
    <property type="entry name" value="Beta_hexosaminidase_sua/sub"/>
</dbReference>
<sequence length="631" mass="71793">MRNHFLQLLIWAVLFTSISCSTSVMKQEEYNSPISIIPEPVSLEQGKGALIINENTKLLFANEDEEAKKIAKSFSDQFSLASGITLSIEESAEGNVEGGILFSVNENLDVPAEGYELIVDDKGISIVGKDNAGLFYGMQTLKQLLPPAIESTEKVEGEKWLVPLVSIQDYPRYKWRGLHLDVSRHFSSVDFVKEYIDNMAMHKLNTFHWHLTDDQGWRIEIKKYPKLTEIGAYRDETLVGHAGSTEFDGKRYGGFYTQEEIKEVVAYAKERHITVVPEIELPGHATAAVASYPEVGVTGNRPKVVTEWGVFLDIYGVEDETFEFLQNVLVEVMELFPSKYIHIGGDEAWKDQWKASSKVQEKIKELGLKDEHELQSWFITRIEKFVNSKGRQIIGWDEILEGGLAPNAAVMSWRGEEGGIAAAKEKHYVVMTPGGYVYFDHYQGDPKFEPLQISGYTTLEKVYSYDPTPEVLSEEEKKYILGAQANVWSEYLPTSEMIEYVVFPRVAALSEVLWTPLDNKDWEAFRKKIPNQLKRYEYRGINYAKSIYYVTYDIEDKDGTEKLVVTLKNQFGLSNMYYTTDGSEPTKESSLYEGPLYLDEGTTLKAVVIQDEEPMAKVTEITVEKPKEEEK</sequence>
<protein>
    <recommendedName>
        <fullName evidence="3">beta-N-acetylhexosaminidase</fullName>
        <ecNumber evidence="3">3.2.1.52</ecNumber>
    </recommendedName>
</protein>
<dbReference type="EC" id="3.2.1.52" evidence="3"/>
<comment type="similarity">
    <text evidence="2">Belongs to the glycosyl hydrolase 20 family.</text>
</comment>
<dbReference type="InterPro" id="IPR015883">
    <property type="entry name" value="Glyco_hydro_20_cat"/>
</dbReference>
<evidence type="ECO:0000256" key="3">
    <source>
        <dbReference type="ARBA" id="ARBA00012663"/>
    </source>
</evidence>
<keyword evidence="11" id="KW-1185">Reference proteome</keyword>
<keyword evidence="5" id="KW-0326">Glycosidase</keyword>
<evidence type="ECO:0000256" key="2">
    <source>
        <dbReference type="ARBA" id="ARBA00006285"/>
    </source>
</evidence>
<dbReference type="EMBL" id="JAESIY010000003">
    <property type="protein sequence ID" value="MBL3655889.1"/>
    <property type="molecule type" value="Genomic_DNA"/>
</dbReference>
<feature type="domain" description="Glycoside hydrolase family 20 catalytic" evidence="8">
    <location>
        <begin position="173"/>
        <end position="516"/>
    </location>
</feature>
<proteinExistence type="inferred from homology"/>
<evidence type="ECO:0000256" key="4">
    <source>
        <dbReference type="ARBA" id="ARBA00022801"/>
    </source>
</evidence>
<evidence type="ECO:0000313" key="11">
    <source>
        <dbReference type="Proteomes" id="UP000659388"/>
    </source>
</evidence>
<feature type="active site" description="Proton donor" evidence="6">
    <location>
        <position position="347"/>
    </location>
</feature>
<dbReference type="PANTHER" id="PTHR22600">
    <property type="entry name" value="BETA-HEXOSAMINIDASE"/>
    <property type="match status" value="1"/>
</dbReference>
<evidence type="ECO:0000256" key="1">
    <source>
        <dbReference type="ARBA" id="ARBA00001231"/>
    </source>
</evidence>
<dbReference type="GO" id="GO:0030203">
    <property type="term" value="P:glycosaminoglycan metabolic process"/>
    <property type="evidence" value="ECO:0007669"/>
    <property type="project" value="TreeGrafter"/>
</dbReference>
<accession>A0A937F773</accession>
<keyword evidence="4" id="KW-0378">Hydrolase</keyword>
<evidence type="ECO:0000313" key="10">
    <source>
        <dbReference type="EMBL" id="MBL3655889.1"/>
    </source>
</evidence>
<dbReference type="CDD" id="cd06563">
    <property type="entry name" value="GH20_chitobiase-like"/>
    <property type="match status" value="1"/>
</dbReference>
<dbReference type="InterPro" id="IPR017853">
    <property type="entry name" value="GH"/>
</dbReference>
<dbReference type="SUPFAM" id="SSF51445">
    <property type="entry name" value="(Trans)glycosidases"/>
    <property type="match status" value="1"/>
</dbReference>
<organism evidence="10 11">
    <name type="scientific">Fulvivirga sediminis</name>
    <dbReference type="NCBI Taxonomy" id="2803949"/>
    <lineage>
        <taxon>Bacteria</taxon>
        <taxon>Pseudomonadati</taxon>
        <taxon>Bacteroidota</taxon>
        <taxon>Cytophagia</taxon>
        <taxon>Cytophagales</taxon>
        <taxon>Fulvivirgaceae</taxon>
        <taxon>Fulvivirga</taxon>
    </lineage>
</organism>
<feature type="chain" id="PRO_5037681186" description="beta-N-acetylhexosaminidase" evidence="7">
    <location>
        <begin position="27"/>
        <end position="631"/>
    </location>
</feature>
<evidence type="ECO:0000256" key="6">
    <source>
        <dbReference type="PIRSR" id="PIRSR625705-1"/>
    </source>
</evidence>
<dbReference type="InterPro" id="IPR026876">
    <property type="entry name" value="Fn3_assoc_repeat"/>
</dbReference>
<evidence type="ECO:0000259" key="9">
    <source>
        <dbReference type="Pfam" id="PF02838"/>
    </source>
</evidence>